<dbReference type="Proteomes" id="UP000634136">
    <property type="component" value="Unassembled WGS sequence"/>
</dbReference>
<organism evidence="1 2">
    <name type="scientific">Senna tora</name>
    <dbReference type="NCBI Taxonomy" id="362788"/>
    <lineage>
        <taxon>Eukaryota</taxon>
        <taxon>Viridiplantae</taxon>
        <taxon>Streptophyta</taxon>
        <taxon>Embryophyta</taxon>
        <taxon>Tracheophyta</taxon>
        <taxon>Spermatophyta</taxon>
        <taxon>Magnoliopsida</taxon>
        <taxon>eudicotyledons</taxon>
        <taxon>Gunneridae</taxon>
        <taxon>Pentapetalae</taxon>
        <taxon>rosids</taxon>
        <taxon>fabids</taxon>
        <taxon>Fabales</taxon>
        <taxon>Fabaceae</taxon>
        <taxon>Caesalpinioideae</taxon>
        <taxon>Cassia clade</taxon>
        <taxon>Senna</taxon>
    </lineage>
</organism>
<sequence length="43" mass="4947">MNNIISYGNPFVFGIKKMVNNIIPNTHTDKRTRISRTSLRKGI</sequence>
<dbReference type="EMBL" id="JAAIUW010000012">
    <property type="protein sequence ID" value="KAF7807589.1"/>
    <property type="molecule type" value="Genomic_DNA"/>
</dbReference>
<gene>
    <name evidence="1" type="ORF">G2W53_039750</name>
</gene>
<comment type="caution">
    <text evidence="1">The sequence shown here is derived from an EMBL/GenBank/DDBJ whole genome shotgun (WGS) entry which is preliminary data.</text>
</comment>
<keyword evidence="2" id="KW-1185">Reference proteome</keyword>
<proteinExistence type="predicted"/>
<evidence type="ECO:0000313" key="2">
    <source>
        <dbReference type="Proteomes" id="UP000634136"/>
    </source>
</evidence>
<evidence type="ECO:0000313" key="1">
    <source>
        <dbReference type="EMBL" id="KAF7807589.1"/>
    </source>
</evidence>
<protein>
    <submittedName>
        <fullName evidence="1">Uncharacterized protein</fullName>
    </submittedName>
</protein>
<reference evidence="1" key="1">
    <citation type="submission" date="2020-09" db="EMBL/GenBank/DDBJ databases">
        <title>Genome-Enabled Discovery of Anthraquinone Biosynthesis in Senna tora.</title>
        <authorList>
            <person name="Kang S.-H."/>
            <person name="Pandey R.P."/>
            <person name="Lee C.-M."/>
            <person name="Sim J.-S."/>
            <person name="Jeong J.-T."/>
            <person name="Choi B.-S."/>
            <person name="Jung M."/>
            <person name="Ginzburg D."/>
            <person name="Zhao K."/>
            <person name="Won S.Y."/>
            <person name="Oh T.-J."/>
            <person name="Yu Y."/>
            <person name="Kim N.-H."/>
            <person name="Lee O.R."/>
            <person name="Lee T.-H."/>
            <person name="Bashyal P."/>
            <person name="Kim T.-S."/>
            <person name="Lee W.-H."/>
            <person name="Kawkins C."/>
            <person name="Kim C.-K."/>
            <person name="Kim J.S."/>
            <person name="Ahn B.O."/>
            <person name="Rhee S.Y."/>
            <person name="Sohng J.K."/>
        </authorList>
    </citation>
    <scope>NUCLEOTIDE SEQUENCE</scope>
    <source>
        <tissue evidence="1">Leaf</tissue>
    </source>
</reference>
<name>A0A834W8A4_9FABA</name>
<accession>A0A834W8A4</accession>
<dbReference type="AlphaFoldDB" id="A0A834W8A4"/>